<dbReference type="Pfam" id="PF00482">
    <property type="entry name" value="T2SSF"/>
    <property type="match status" value="2"/>
</dbReference>
<feature type="domain" description="Type II secretion system protein GspF" evidence="13">
    <location>
        <begin position="86"/>
        <end position="209"/>
    </location>
</feature>
<feature type="transmembrane region" description="Helical" evidence="12">
    <location>
        <begin position="396"/>
        <end position="418"/>
    </location>
</feature>
<dbReference type="InterPro" id="IPR018076">
    <property type="entry name" value="T2SS_GspF_dom"/>
</dbReference>
<evidence type="ECO:0000256" key="2">
    <source>
        <dbReference type="ARBA" id="ARBA00004651"/>
    </source>
</evidence>
<protein>
    <recommendedName>
        <fullName evidence="9">General secretion pathway protein F</fullName>
    </recommendedName>
</protein>
<gene>
    <name evidence="14" type="ORF">K1X11_001405</name>
</gene>
<dbReference type="Gene3D" id="1.20.81.30">
    <property type="entry name" value="Type II secretion system (T2SS), domain F"/>
    <property type="match status" value="2"/>
</dbReference>
<comment type="subcellular location">
    <subcellularLocation>
        <location evidence="2 10">Cell membrane</location>
        <topology evidence="2 10">Multi-pass membrane protein</topology>
    </subcellularLocation>
</comment>
<dbReference type="PROSITE" id="PS00874">
    <property type="entry name" value="T2SP_F"/>
    <property type="match status" value="1"/>
</dbReference>
<proteinExistence type="inferred from homology"/>
<keyword evidence="15" id="KW-1185">Reference proteome</keyword>
<feature type="transmembrane region" description="Helical" evidence="12">
    <location>
        <begin position="187"/>
        <end position="208"/>
    </location>
</feature>
<keyword evidence="7 12" id="KW-1133">Transmembrane helix</keyword>
<keyword evidence="5" id="KW-1003">Cell membrane</keyword>
<dbReference type="InterPro" id="IPR001992">
    <property type="entry name" value="T2SS_GspF/T4SS_PilC_CS"/>
</dbReference>
<reference evidence="14 15" key="1">
    <citation type="submission" date="2021-08" db="EMBL/GenBank/DDBJ databases">
        <authorList>
            <person name="Zhang D."/>
            <person name="Zhang A."/>
            <person name="Wang L."/>
        </authorList>
    </citation>
    <scope>NUCLEOTIDE SEQUENCE [LARGE SCALE GENOMIC DNA]</scope>
    <source>
        <strain evidence="14 15">WL0086</strain>
    </source>
</reference>
<dbReference type="InterPro" id="IPR042094">
    <property type="entry name" value="T2SS_GspF_sf"/>
</dbReference>
<evidence type="ECO:0000256" key="11">
    <source>
        <dbReference type="SAM" id="MobiDB-lite"/>
    </source>
</evidence>
<organism evidence="14 15">
    <name type="scientific">Actomonas aquatica</name>
    <dbReference type="NCBI Taxonomy" id="2866162"/>
    <lineage>
        <taxon>Bacteria</taxon>
        <taxon>Pseudomonadati</taxon>
        <taxon>Verrucomicrobiota</taxon>
        <taxon>Opitutia</taxon>
        <taxon>Opitutales</taxon>
        <taxon>Opitutaceae</taxon>
        <taxon>Actomonas</taxon>
    </lineage>
</organism>
<dbReference type="PRINTS" id="PR00812">
    <property type="entry name" value="BCTERIALGSPF"/>
</dbReference>
<feature type="domain" description="Type II secretion system protein GspF" evidence="13">
    <location>
        <begin position="291"/>
        <end position="413"/>
    </location>
</feature>
<dbReference type="Proteomes" id="UP000738431">
    <property type="component" value="Chromosome"/>
</dbReference>
<dbReference type="InterPro" id="IPR003004">
    <property type="entry name" value="GspF/PilC"/>
</dbReference>
<evidence type="ECO:0000256" key="3">
    <source>
        <dbReference type="ARBA" id="ARBA00005745"/>
    </source>
</evidence>
<evidence type="ECO:0000313" key="14">
    <source>
        <dbReference type="EMBL" id="WRQ88044.1"/>
    </source>
</evidence>
<dbReference type="EMBL" id="CP139781">
    <property type="protein sequence ID" value="WRQ88044.1"/>
    <property type="molecule type" value="Genomic_DNA"/>
</dbReference>
<sequence length="422" mass="44867">MPSYTYIAIDANTGKERRGSCVAASVAAASADLKSQGLFPTDVIAAAATAATESAEAGASRGAGAKLSKGLRKPRGASGAKARTLFTRQLATMLKAGMPLLRAIEVLERQQRPGPLRTAVSEVAETIRGGGTLSDGLARHPKLFNRLYLNMVRAGEASGALDVVLLRLAEFLEKAQRVRGKIKAAMTYPLIIMGVTVLVVGALVLFVVPRFEEMFTSMQKGRALPVLTQAVLSLSEWVQHNVLWLVLGLIVLGVGVWWGKRTTRGERLVDRLALSLPVLGELSLKSAVARFTRTLGTLLGSGVQILDALQITRDTAGNVHIAEAVDAVRLRVKAGEGVARPLEETGVFPGMVPSMIEVGEETGQLPDMLERVADTYEEEVDNAVVALTSILEPAMIVMMAVVVGTIVLALFLPLMGLVQSLS</sequence>
<dbReference type="PANTHER" id="PTHR30012">
    <property type="entry name" value="GENERAL SECRETION PATHWAY PROTEIN"/>
    <property type="match status" value="1"/>
</dbReference>
<accession>A0ABZ1CBU2</accession>
<evidence type="ECO:0000256" key="1">
    <source>
        <dbReference type="ARBA" id="ARBA00002684"/>
    </source>
</evidence>
<keyword evidence="6 10" id="KW-0812">Transmembrane</keyword>
<feature type="region of interest" description="Disordered" evidence="11">
    <location>
        <begin position="58"/>
        <end position="79"/>
    </location>
</feature>
<evidence type="ECO:0000256" key="10">
    <source>
        <dbReference type="RuleBase" id="RU003923"/>
    </source>
</evidence>
<evidence type="ECO:0000256" key="5">
    <source>
        <dbReference type="ARBA" id="ARBA00022475"/>
    </source>
</evidence>
<evidence type="ECO:0000256" key="6">
    <source>
        <dbReference type="ARBA" id="ARBA00022692"/>
    </source>
</evidence>
<name>A0ABZ1CBU2_9BACT</name>
<keyword evidence="4 10" id="KW-0813">Transport</keyword>
<evidence type="ECO:0000256" key="4">
    <source>
        <dbReference type="ARBA" id="ARBA00022448"/>
    </source>
</evidence>
<evidence type="ECO:0000256" key="8">
    <source>
        <dbReference type="ARBA" id="ARBA00023136"/>
    </source>
</evidence>
<evidence type="ECO:0000259" key="13">
    <source>
        <dbReference type="Pfam" id="PF00482"/>
    </source>
</evidence>
<feature type="transmembrane region" description="Helical" evidence="12">
    <location>
        <begin position="242"/>
        <end position="259"/>
    </location>
</feature>
<reference evidence="14 15" key="2">
    <citation type="submission" date="2023-12" db="EMBL/GenBank/DDBJ databases">
        <title>Description of an unclassified Opitutus bacterium of Verrucomicrobiota.</title>
        <authorList>
            <person name="Zhang D.-F."/>
        </authorList>
    </citation>
    <scope>NUCLEOTIDE SEQUENCE [LARGE SCALE GENOMIC DNA]</scope>
    <source>
        <strain evidence="14 15">WL0086</strain>
    </source>
</reference>
<dbReference type="PANTHER" id="PTHR30012:SF0">
    <property type="entry name" value="TYPE II SECRETION SYSTEM PROTEIN F-RELATED"/>
    <property type="match status" value="1"/>
</dbReference>
<dbReference type="RefSeq" id="WP_221028921.1">
    <property type="nucleotide sequence ID" value="NZ_CP139781.1"/>
</dbReference>
<comment type="similarity">
    <text evidence="3 10">Belongs to the GSP F family.</text>
</comment>
<evidence type="ECO:0000313" key="15">
    <source>
        <dbReference type="Proteomes" id="UP000738431"/>
    </source>
</evidence>
<evidence type="ECO:0000256" key="12">
    <source>
        <dbReference type="SAM" id="Phobius"/>
    </source>
</evidence>
<evidence type="ECO:0000256" key="9">
    <source>
        <dbReference type="ARBA" id="ARBA00030750"/>
    </source>
</evidence>
<evidence type="ECO:0000256" key="7">
    <source>
        <dbReference type="ARBA" id="ARBA00022989"/>
    </source>
</evidence>
<comment type="function">
    <text evidence="1">Component of the type II secretion system inner membrane complex required for the energy-dependent secretion of extracellular factors such as proteases and toxins from the periplasm.</text>
</comment>
<keyword evidence="8 12" id="KW-0472">Membrane</keyword>